<evidence type="ECO:0000259" key="5">
    <source>
        <dbReference type="PROSITE" id="PS51352"/>
    </source>
</evidence>
<evidence type="ECO:0000256" key="2">
    <source>
        <dbReference type="ARBA" id="ARBA00023008"/>
    </source>
</evidence>
<keyword evidence="3" id="KW-0479">Metal-binding</keyword>
<evidence type="ECO:0000313" key="6">
    <source>
        <dbReference type="EMBL" id="EYC50057.1"/>
    </source>
</evidence>
<comment type="similarity">
    <text evidence="1">Belongs to the SCO1/2 family.</text>
</comment>
<dbReference type="FunFam" id="3.40.30.10:FF:000013">
    <property type="entry name" value="Blast:Protein SCO1 homolog, mitochondrial"/>
    <property type="match status" value="1"/>
</dbReference>
<comment type="caution">
    <text evidence="6">The sequence shown here is derived from an EMBL/GenBank/DDBJ whole genome shotgun (WGS) entry which is preliminary data.</text>
</comment>
<sequence>MNPLPFLSPGASRIARRTCLLAGGAWLATALAGCDRAKPSYKSIDLTGADFGRGFSLQDPEGRTRTLEDFRGRYVMLFFGFTQCPDVCPTALTRAVEVRRLLGADAEKLQVLLVSVDPERDTPELLRNYTANFDPSFIALRGSMQATQDVAKEFKIYYSKVPAGSSYTMDHTALTYILDPKGQLRLAIRHEQSPEDVATDLRTLISAG</sequence>
<evidence type="ECO:0000256" key="4">
    <source>
        <dbReference type="PIRSR" id="PIRSR603782-2"/>
    </source>
</evidence>
<reference evidence="6 7" key="1">
    <citation type="submission" date="2014-02" db="EMBL/GenBank/DDBJ databases">
        <title>Draft Genome of Hylemonella gracilis isolated from the Niagara River.</title>
        <authorList>
            <person name="Pawlowski D.R."/>
            <person name="Koudelka G.B."/>
        </authorList>
    </citation>
    <scope>NUCLEOTIDE SEQUENCE [LARGE SCALE GENOMIC DNA]</scope>
    <source>
        <strain evidence="6 7">Niagara R</strain>
    </source>
</reference>
<evidence type="ECO:0000313" key="7">
    <source>
        <dbReference type="Proteomes" id="UP000023268"/>
    </source>
</evidence>
<feature type="domain" description="Thioredoxin" evidence="5">
    <location>
        <begin position="46"/>
        <end position="206"/>
    </location>
</feature>
<name>A0A016XEV0_9BURK</name>
<keyword evidence="4" id="KW-1015">Disulfide bond</keyword>
<dbReference type="Gene3D" id="3.40.30.10">
    <property type="entry name" value="Glutaredoxin"/>
    <property type="match status" value="1"/>
</dbReference>
<accession>A0A016XEV0</accession>
<dbReference type="PANTHER" id="PTHR12151">
    <property type="entry name" value="ELECTRON TRANSPORT PROTIN SCO1/SENC FAMILY MEMBER"/>
    <property type="match status" value="1"/>
</dbReference>
<dbReference type="eggNOG" id="COG1999">
    <property type="taxonomic scope" value="Bacteria"/>
</dbReference>
<dbReference type="GO" id="GO:0046872">
    <property type="term" value="F:metal ion binding"/>
    <property type="evidence" value="ECO:0007669"/>
    <property type="project" value="UniProtKB-KW"/>
</dbReference>
<dbReference type="SUPFAM" id="SSF52833">
    <property type="entry name" value="Thioredoxin-like"/>
    <property type="match status" value="1"/>
</dbReference>
<dbReference type="InterPro" id="IPR003782">
    <property type="entry name" value="SCO1/SenC"/>
</dbReference>
<dbReference type="EMBL" id="JEMG01000001">
    <property type="protein sequence ID" value="EYC50057.1"/>
    <property type="molecule type" value="Genomic_DNA"/>
</dbReference>
<dbReference type="Proteomes" id="UP000023268">
    <property type="component" value="Unassembled WGS sequence"/>
</dbReference>
<proteinExistence type="inferred from homology"/>
<dbReference type="PROSITE" id="PS51352">
    <property type="entry name" value="THIOREDOXIN_2"/>
    <property type="match status" value="1"/>
</dbReference>
<dbReference type="InterPro" id="IPR036249">
    <property type="entry name" value="Thioredoxin-like_sf"/>
</dbReference>
<dbReference type="RefSeq" id="WP_035604435.1">
    <property type="nucleotide sequence ID" value="NZ_JEMG01000001.1"/>
</dbReference>
<gene>
    <name evidence="6" type="ORF">AZ34_02505</name>
</gene>
<dbReference type="OrthoDB" id="9790194at2"/>
<feature type="binding site" evidence="3">
    <location>
        <position position="171"/>
    </location>
    <ligand>
        <name>Cu cation</name>
        <dbReference type="ChEBI" id="CHEBI:23378"/>
    </ligand>
</feature>
<evidence type="ECO:0000256" key="1">
    <source>
        <dbReference type="ARBA" id="ARBA00010996"/>
    </source>
</evidence>
<dbReference type="InterPro" id="IPR013766">
    <property type="entry name" value="Thioredoxin_domain"/>
</dbReference>
<keyword evidence="2 3" id="KW-0186">Copper</keyword>
<organism evidence="6 7">
    <name type="scientific">Hylemonella gracilis str. Niagara R</name>
    <dbReference type="NCBI Taxonomy" id="1458275"/>
    <lineage>
        <taxon>Bacteria</taxon>
        <taxon>Pseudomonadati</taxon>
        <taxon>Pseudomonadota</taxon>
        <taxon>Betaproteobacteria</taxon>
        <taxon>Burkholderiales</taxon>
        <taxon>Comamonadaceae</taxon>
        <taxon>Hylemonella</taxon>
    </lineage>
</organism>
<feature type="binding site" evidence="3">
    <location>
        <position position="84"/>
    </location>
    <ligand>
        <name>Cu cation</name>
        <dbReference type="ChEBI" id="CHEBI:23378"/>
    </ligand>
</feature>
<feature type="binding site" evidence="3">
    <location>
        <position position="88"/>
    </location>
    <ligand>
        <name>Cu cation</name>
        <dbReference type="ChEBI" id="CHEBI:23378"/>
    </ligand>
</feature>
<dbReference type="AlphaFoldDB" id="A0A016XEV0"/>
<dbReference type="CDD" id="cd02968">
    <property type="entry name" value="SCO"/>
    <property type="match status" value="1"/>
</dbReference>
<protein>
    <submittedName>
        <fullName evidence="6">Photosynthetic protein synthase I</fullName>
    </submittedName>
</protein>
<dbReference type="STRING" id="1458275.AZ34_02505"/>
<dbReference type="Pfam" id="PF02630">
    <property type="entry name" value="SCO1-SenC"/>
    <property type="match status" value="1"/>
</dbReference>
<evidence type="ECO:0000256" key="3">
    <source>
        <dbReference type="PIRSR" id="PIRSR603782-1"/>
    </source>
</evidence>
<dbReference type="PANTHER" id="PTHR12151:SF25">
    <property type="entry name" value="LINALOOL DEHYDRATASE_ISOMERASE DOMAIN-CONTAINING PROTEIN"/>
    <property type="match status" value="1"/>
</dbReference>
<feature type="disulfide bond" description="Redox-active" evidence="4">
    <location>
        <begin position="84"/>
        <end position="88"/>
    </location>
</feature>